<reference evidence="1" key="2">
    <citation type="journal article" date="2015" name="Fish Shellfish Immunol.">
        <title>Early steps in the European eel (Anguilla anguilla)-Vibrio vulnificus interaction in the gills: Role of the RtxA13 toxin.</title>
        <authorList>
            <person name="Callol A."/>
            <person name="Pajuelo D."/>
            <person name="Ebbesson L."/>
            <person name="Teles M."/>
            <person name="MacKenzie S."/>
            <person name="Amaro C."/>
        </authorList>
    </citation>
    <scope>NUCLEOTIDE SEQUENCE</scope>
</reference>
<dbReference type="AlphaFoldDB" id="A0A0E9VL00"/>
<protein>
    <submittedName>
        <fullName evidence="1">Uncharacterized protein</fullName>
    </submittedName>
</protein>
<accession>A0A0E9VL00</accession>
<dbReference type="EMBL" id="GBXM01029856">
    <property type="protein sequence ID" value="JAH78721.1"/>
    <property type="molecule type" value="Transcribed_RNA"/>
</dbReference>
<sequence length="23" mass="2629">MCFSLLFRAHSDCFFSAAEFALD</sequence>
<reference evidence="1" key="1">
    <citation type="submission" date="2014-11" db="EMBL/GenBank/DDBJ databases">
        <authorList>
            <person name="Amaro Gonzalez C."/>
        </authorList>
    </citation>
    <scope>NUCLEOTIDE SEQUENCE</scope>
</reference>
<proteinExistence type="predicted"/>
<name>A0A0E9VL00_ANGAN</name>
<organism evidence="1">
    <name type="scientific">Anguilla anguilla</name>
    <name type="common">European freshwater eel</name>
    <name type="synonym">Muraena anguilla</name>
    <dbReference type="NCBI Taxonomy" id="7936"/>
    <lineage>
        <taxon>Eukaryota</taxon>
        <taxon>Metazoa</taxon>
        <taxon>Chordata</taxon>
        <taxon>Craniata</taxon>
        <taxon>Vertebrata</taxon>
        <taxon>Euteleostomi</taxon>
        <taxon>Actinopterygii</taxon>
        <taxon>Neopterygii</taxon>
        <taxon>Teleostei</taxon>
        <taxon>Anguilliformes</taxon>
        <taxon>Anguillidae</taxon>
        <taxon>Anguilla</taxon>
    </lineage>
</organism>
<evidence type="ECO:0000313" key="1">
    <source>
        <dbReference type="EMBL" id="JAH78721.1"/>
    </source>
</evidence>